<dbReference type="RefSeq" id="WP_296948236.1">
    <property type="nucleotide sequence ID" value="NZ_LT599021.1"/>
</dbReference>
<dbReference type="AlphaFoldDB" id="A0A212JCL6"/>
<name>A0A212JCL6_9BACT</name>
<keyword evidence="3" id="KW-0547">Nucleotide-binding</keyword>
<keyword evidence="6" id="KW-0067">ATP-binding</keyword>
<dbReference type="InterPro" id="IPR014001">
    <property type="entry name" value="Helicase_ATP-bd"/>
</dbReference>
<reference evidence="15" key="1">
    <citation type="submission" date="2016-04" db="EMBL/GenBank/DDBJ databases">
        <authorList>
            <person name="Evans L.H."/>
            <person name="Alamgir A."/>
            <person name="Owens N."/>
            <person name="Weber N.D."/>
            <person name="Virtaneva K."/>
            <person name="Barbian K."/>
            <person name="Babar A."/>
            <person name="Rosenke K."/>
        </authorList>
    </citation>
    <scope>NUCLEOTIDE SEQUENCE</scope>
    <source>
        <strain evidence="15">86-2</strain>
    </source>
</reference>
<comment type="catalytic activity">
    <reaction evidence="9">
        <text>Couples ATP hydrolysis with the unwinding of duplex DNA by translocating in the 3'-5' direction.</text>
        <dbReference type="EC" id="5.6.2.4"/>
    </reaction>
</comment>
<dbReference type="InterPro" id="IPR004589">
    <property type="entry name" value="DNA_helicase_ATP-dep_RecQ"/>
</dbReference>
<evidence type="ECO:0000256" key="12">
    <source>
        <dbReference type="ARBA" id="ARBA00044550"/>
    </source>
</evidence>
<dbReference type="GO" id="GO:0043138">
    <property type="term" value="F:3'-5' DNA helicase activity"/>
    <property type="evidence" value="ECO:0007669"/>
    <property type="project" value="UniProtKB-EC"/>
</dbReference>
<dbReference type="Pfam" id="PF00270">
    <property type="entry name" value="DEAD"/>
    <property type="match status" value="1"/>
</dbReference>
<keyword evidence="7" id="KW-0238">DNA-binding</keyword>
<keyword evidence="5" id="KW-0347">Helicase</keyword>
<evidence type="ECO:0000256" key="8">
    <source>
        <dbReference type="ARBA" id="ARBA00023235"/>
    </source>
</evidence>
<dbReference type="InterPro" id="IPR036388">
    <property type="entry name" value="WH-like_DNA-bd_sf"/>
</dbReference>
<feature type="domain" description="Helicase ATP-binding" evidence="13">
    <location>
        <begin position="25"/>
        <end position="193"/>
    </location>
</feature>
<dbReference type="InterPro" id="IPR011545">
    <property type="entry name" value="DEAD/DEAH_box_helicase_dom"/>
</dbReference>
<dbReference type="FunFam" id="3.40.50.300:FF:001389">
    <property type="entry name" value="ATP-dependent DNA helicase RecQ"/>
    <property type="match status" value="1"/>
</dbReference>
<evidence type="ECO:0000256" key="7">
    <source>
        <dbReference type="ARBA" id="ARBA00023125"/>
    </source>
</evidence>
<dbReference type="InterPro" id="IPR027417">
    <property type="entry name" value="P-loop_NTPase"/>
</dbReference>
<dbReference type="Pfam" id="PF00271">
    <property type="entry name" value="Helicase_C"/>
    <property type="match status" value="1"/>
</dbReference>
<dbReference type="EC" id="5.6.2.4" evidence="10"/>
<dbReference type="SMART" id="SM00487">
    <property type="entry name" value="DEXDc"/>
    <property type="match status" value="1"/>
</dbReference>
<evidence type="ECO:0000313" key="15">
    <source>
        <dbReference type="EMBL" id="SBV97142.1"/>
    </source>
</evidence>
<keyword evidence="4" id="KW-0378">Hydrolase</keyword>
<keyword evidence="8" id="KW-0413">Isomerase</keyword>
<evidence type="ECO:0000256" key="2">
    <source>
        <dbReference type="ARBA" id="ARBA00022723"/>
    </source>
</evidence>
<dbReference type="PROSITE" id="PS51194">
    <property type="entry name" value="HELICASE_CTER"/>
    <property type="match status" value="1"/>
</dbReference>
<protein>
    <recommendedName>
        <fullName evidence="11">ATP-dependent DNA helicase RecQ</fullName>
        <ecNumber evidence="10">5.6.2.4</ecNumber>
    </recommendedName>
    <alternativeName>
        <fullName evidence="12">DNA 3'-5' helicase RecQ</fullName>
    </alternativeName>
</protein>
<dbReference type="EMBL" id="FLUL01000001">
    <property type="protein sequence ID" value="SBV97142.1"/>
    <property type="molecule type" value="Genomic_DNA"/>
</dbReference>
<evidence type="ECO:0000256" key="1">
    <source>
        <dbReference type="ARBA" id="ARBA00005446"/>
    </source>
</evidence>
<comment type="similarity">
    <text evidence="1">Belongs to the helicase family. RecQ subfamily.</text>
</comment>
<evidence type="ECO:0000256" key="3">
    <source>
        <dbReference type="ARBA" id="ARBA00022741"/>
    </source>
</evidence>
<evidence type="ECO:0000259" key="13">
    <source>
        <dbReference type="PROSITE" id="PS51192"/>
    </source>
</evidence>
<dbReference type="GO" id="GO:0043590">
    <property type="term" value="C:bacterial nucleoid"/>
    <property type="evidence" value="ECO:0007669"/>
    <property type="project" value="TreeGrafter"/>
</dbReference>
<evidence type="ECO:0000256" key="9">
    <source>
        <dbReference type="ARBA" id="ARBA00034617"/>
    </source>
</evidence>
<dbReference type="Pfam" id="PF16124">
    <property type="entry name" value="RecQ_Zn_bind"/>
    <property type="match status" value="1"/>
</dbReference>
<organism evidence="15">
    <name type="scientific">uncultured Dysgonomonas sp</name>
    <dbReference type="NCBI Taxonomy" id="206096"/>
    <lineage>
        <taxon>Bacteria</taxon>
        <taxon>Pseudomonadati</taxon>
        <taxon>Bacteroidota</taxon>
        <taxon>Bacteroidia</taxon>
        <taxon>Bacteroidales</taxon>
        <taxon>Dysgonomonadaceae</taxon>
        <taxon>Dysgonomonas</taxon>
        <taxon>environmental samples</taxon>
    </lineage>
</organism>
<dbReference type="GO" id="GO:0006310">
    <property type="term" value="P:DNA recombination"/>
    <property type="evidence" value="ECO:0007669"/>
    <property type="project" value="InterPro"/>
</dbReference>
<dbReference type="CDD" id="cd17920">
    <property type="entry name" value="DEXHc_RecQ"/>
    <property type="match status" value="1"/>
</dbReference>
<dbReference type="PANTHER" id="PTHR13710:SF105">
    <property type="entry name" value="ATP-DEPENDENT DNA HELICASE Q1"/>
    <property type="match status" value="1"/>
</dbReference>
<feature type="domain" description="Helicase C-terminal" evidence="14">
    <location>
        <begin position="217"/>
        <end position="367"/>
    </location>
</feature>
<dbReference type="GO" id="GO:0030894">
    <property type="term" value="C:replisome"/>
    <property type="evidence" value="ECO:0007669"/>
    <property type="project" value="TreeGrafter"/>
</dbReference>
<dbReference type="GO" id="GO:0046872">
    <property type="term" value="F:metal ion binding"/>
    <property type="evidence" value="ECO:0007669"/>
    <property type="project" value="UniProtKB-KW"/>
</dbReference>
<sequence>MDIYHKILKQYWGYDEFRPLQEDIIHSVSQGKDTLGLMPTGGGKSLTFQVPAMAMEGICIVVTPLIALMKDQVDNLRERGIKALAVYSGMTRQEIITTLENAVFGDYKFLYVSPERLATQLFLSKLQHMNVCLLVVDESHCISQWGYDFRPSYLRIVEIRQHIPEVPVLALTATATADVIEDIQEQLHFKEKNVFRKSFERKNLAYIVRSTEGKQEELVRILEKIRGSTIVYVRSRQRTKDISDFLIKNGFSSDFYHAGLNASDKIRKQNAWKNNEIRIIVCTNAFGMGIDKPDVRLVVHTDLPNSIEEYFQEAGRGGRDGEKSYAVILYDRNDTAKLKKRIRDEFPEREFIFHVYQSLAYFFQIAEGYGIGMIYDFNIHQFCSVYKLPILPVHNALKILDLAGYIEYTDEVDNRSRLMFTVYRDDLYHYNFDKEYEQLVNTILRLYTGLFTNYATINEAEIALRMDKSRNVVYEMLKVLDKRNIIDFIPHKKTPLIAYTQPRIDVKYLNIPRIVNEDRRFRFEKRIEAISHYAEQNEICRSRILLSYFGEKKINDCGQCDICLAKNGSGLNNKTFNEISQAVKGLIKNDLLSVDHVVGSLPEYNQKDILDTIRFLVDRGELEMISGKVRVINA</sequence>
<dbReference type="InterPro" id="IPR001650">
    <property type="entry name" value="Helicase_C-like"/>
</dbReference>
<dbReference type="PANTHER" id="PTHR13710">
    <property type="entry name" value="DNA HELICASE RECQ FAMILY MEMBER"/>
    <property type="match status" value="1"/>
</dbReference>
<dbReference type="GO" id="GO:0003677">
    <property type="term" value="F:DNA binding"/>
    <property type="evidence" value="ECO:0007669"/>
    <property type="project" value="UniProtKB-KW"/>
</dbReference>
<dbReference type="GO" id="GO:0005524">
    <property type="term" value="F:ATP binding"/>
    <property type="evidence" value="ECO:0007669"/>
    <property type="project" value="UniProtKB-KW"/>
</dbReference>
<evidence type="ECO:0000259" key="14">
    <source>
        <dbReference type="PROSITE" id="PS51194"/>
    </source>
</evidence>
<dbReference type="SMART" id="SM00490">
    <property type="entry name" value="HELICc"/>
    <property type="match status" value="1"/>
</dbReference>
<dbReference type="PROSITE" id="PS51192">
    <property type="entry name" value="HELICASE_ATP_BIND_1"/>
    <property type="match status" value="1"/>
</dbReference>
<gene>
    <name evidence="15" type="ORF">KL86DYS2_11219</name>
</gene>
<dbReference type="SUPFAM" id="SSF52540">
    <property type="entry name" value="P-loop containing nucleoside triphosphate hydrolases"/>
    <property type="match status" value="1"/>
</dbReference>
<dbReference type="InterPro" id="IPR032284">
    <property type="entry name" value="RecQ_Zn-bd"/>
</dbReference>
<dbReference type="GO" id="GO:0016787">
    <property type="term" value="F:hydrolase activity"/>
    <property type="evidence" value="ECO:0007669"/>
    <property type="project" value="UniProtKB-KW"/>
</dbReference>
<dbReference type="GO" id="GO:0005737">
    <property type="term" value="C:cytoplasm"/>
    <property type="evidence" value="ECO:0007669"/>
    <property type="project" value="TreeGrafter"/>
</dbReference>
<dbReference type="NCBIfam" id="TIGR00614">
    <property type="entry name" value="recQ_fam"/>
    <property type="match status" value="1"/>
</dbReference>
<dbReference type="Gene3D" id="1.10.10.10">
    <property type="entry name" value="Winged helix-like DNA-binding domain superfamily/Winged helix DNA-binding domain"/>
    <property type="match status" value="1"/>
</dbReference>
<evidence type="ECO:0000256" key="10">
    <source>
        <dbReference type="ARBA" id="ARBA00034808"/>
    </source>
</evidence>
<evidence type="ECO:0000256" key="11">
    <source>
        <dbReference type="ARBA" id="ARBA00044535"/>
    </source>
</evidence>
<evidence type="ECO:0000256" key="6">
    <source>
        <dbReference type="ARBA" id="ARBA00022840"/>
    </source>
</evidence>
<evidence type="ECO:0000256" key="4">
    <source>
        <dbReference type="ARBA" id="ARBA00022801"/>
    </source>
</evidence>
<proteinExistence type="inferred from homology"/>
<accession>A0A212JCL6</accession>
<dbReference type="Gene3D" id="3.40.50.300">
    <property type="entry name" value="P-loop containing nucleotide triphosphate hydrolases"/>
    <property type="match status" value="2"/>
</dbReference>
<dbReference type="GO" id="GO:0009378">
    <property type="term" value="F:four-way junction helicase activity"/>
    <property type="evidence" value="ECO:0007669"/>
    <property type="project" value="TreeGrafter"/>
</dbReference>
<keyword evidence="2" id="KW-0479">Metal-binding</keyword>
<evidence type="ECO:0000256" key="5">
    <source>
        <dbReference type="ARBA" id="ARBA00022806"/>
    </source>
</evidence>
<dbReference type="GO" id="GO:0006281">
    <property type="term" value="P:DNA repair"/>
    <property type="evidence" value="ECO:0007669"/>
    <property type="project" value="TreeGrafter"/>
</dbReference>